<reference evidence="2 3" key="1">
    <citation type="submission" date="2019-04" db="EMBL/GenBank/DDBJ databases">
        <title>Geobacter oryzae sp. nov., ferric-reducing bacteria isolated from paddy soil.</title>
        <authorList>
            <person name="Xu Z."/>
            <person name="Masuda Y."/>
            <person name="Itoh H."/>
            <person name="Senoo K."/>
        </authorList>
    </citation>
    <scope>NUCLEOTIDE SEQUENCE [LARGE SCALE GENOMIC DNA]</scope>
    <source>
        <strain evidence="2 3">Red111</strain>
    </source>
</reference>
<evidence type="ECO:0000313" key="2">
    <source>
        <dbReference type="EMBL" id="TGU71032.1"/>
    </source>
</evidence>
<comment type="caution">
    <text evidence="2">The sequence shown here is derived from an EMBL/GenBank/DDBJ whole genome shotgun (WGS) entry which is preliminary data.</text>
</comment>
<protein>
    <submittedName>
        <fullName evidence="2">Uncharacterized protein</fullName>
    </submittedName>
</protein>
<feature type="coiled-coil region" evidence="1">
    <location>
        <begin position="158"/>
        <end position="215"/>
    </location>
</feature>
<name>A0A4V3NZC7_9BACT</name>
<evidence type="ECO:0000313" key="3">
    <source>
        <dbReference type="Proteomes" id="UP000306416"/>
    </source>
</evidence>
<accession>A0A4V3NZC7</accession>
<gene>
    <name evidence="2" type="ORF">E4633_11820</name>
</gene>
<evidence type="ECO:0000256" key="1">
    <source>
        <dbReference type="SAM" id="Coils"/>
    </source>
</evidence>
<keyword evidence="3" id="KW-1185">Reference proteome</keyword>
<keyword evidence="1" id="KW-0175">Coiled coil</keyword>
<sequence>MATDYDYSIPLDTNVSACSERFYDAVTYIAKEIKESCGFKRWHERHNEHLRLIIVNIYKNYCVNTTLYTSYSRNRNAYNLISRYNVIKIRYDATVKIIDALKQLAYIEGVKGFSFKEQKRFRNARMKATDKLIQLLEERFEFSPTFIGRADDEEVIILKDAEKKLIDYTETNETTKTRQNLQFINSLYQSHFIGLRISEREIDKLNEKARAKQRLDHDDQPEFIDYSRIKMKRIFNNSLFTEGGRFYNGWWQSVPSRYRPYITIDNETTIEIDFSGYHANILYIIEGLPVPEDDVYRVCDLPNSARKPLKRIFNILLNSKNMNGAIKAAKDMILEEGYTDLFANVSIKSVISAFQEKHAPIRKYILSGFGIKLQYIDSKIAEGIMLNLGRQGIVALGIHDSFIVQRKYKEELLYVMAEEVNKQFGKTIRCKADLTAYELDIQTLRRELNVEDVPQSEEEYETEWIHESSGYKKRYSEWLQLRGSIDK</sequence>
<dbReference type="Proteomes" id="UP000306416">
    <property type="component" value="Unassembled WGS sequence"/>
</dbReference>
<proteinExistence type="predicted"/>
<organism evidence="2 3">
    <name type="scientific">Geomonas terrae</name>
    <dbReference type="NCBI Taxonomy" id="2562681"/>
    <lineage>
        <taxon>Bacteria</taxon>
        <taxon>Pseudomonadati</taxon>
        <taxon>Thermodesulfobacteriota</taxon>
        <taxon>Desulfuromonadia</taxon>
        <taxon>Geobacterales</taxon>
        <taxon>Geobacteraceae</taxon>
        <taxon>Geomonas</taxon>
    </lineage>
</organism>
<dbReference type="AlphaFoldDB" id="A0A4V3NZC7"/>
<dbReference type="EMBL" id="SRSC01000003">
    <property type="protein sequence ID" value="TGU71032.1"/>
    <property type="molecule type" value="Genomic_DNA"/>
</dbReference>
<dbReference type="RefSeq" id="WP_135870471.1">
    <property type="nucleotide sequence ID" value="NZ_SRSC01000003.1"/>
</dbReference>